<dbReference type="SMART" id="SM00471">
    <property type="entry name" value="HDc"/>
    <property type="match status" value="1"/>
</dbReference>
<reference evidence="7 8" key="1">
    <citation type="submission" date="2019-06" db="EMBL/GenBank/DDBJ databases">
        <title>Rhizobium sp. CL12 isolated from roots of soybean.</title>
        <authorList>
            <person name="Wang C."/>
        </authorList>
    </citation>
    <scope>NUCLEOTIDE SEQUENCE [LARGE SCALE GENOMIC DNA]</scope>
    <source>
        <strain evidence="7 8">CL12</strain>
    </source>
</reference>
<dbReference type="SUPFAM" id="SSF52172">
    <property type="entry name" value="CheY-like"/>
    <property type="match status" value="1"/>
</dbReference>
<dbReference type="RefSeq" id="WP_140826074.1">
    <property type="nucleotide sequence ID" value="NZ_VFYP01000001.1"/>
</dbReference>
<evidence type="ECO:0000313" key="7">
    <source>
        <dbReference type="EMBL" id="TPP09694.1"/>
    </source>
</evidence>
<dbReference type="InterPro" id="IPR011006">
    <property type="entry name" value="CheY-like_superfamily"/>
</dbReference>
<feature type="domain" description="HD" evidence="5">
    <location>
        <begin position="168"/>
        <end position="292"/>
    </location>
</feature>
<dbReference type="Pfam" id="PF13487">
    <property type="entry name" value="HD_5"/>
    <property type="match status" value="1"/>
</dbReference>
<dbReference type="PROSITE" id="PS51831">
    <property type="entry name" value="HD"/>
    <property type="match status" value="1"/>
</dbReference>
<dbReference type="InterPro" id="IPR037522">
    <property type="entry name" value="HD_GYP_dom"/>
</dbReference>
<feature type="coiled-coil region" evidence="2">
    <location>
        <begin position="125"/>
        <end position="152"/>
    </location>
</feature>
<evidence type="ECO:0000256" key="3">
    <source>
        <dbReference type="SAM" id="MobiDB-lite"/>
    </source>
</evidence>
<gene>
    <name evidence="7" type="ORF">FJQ55_02100</name>
</gene>
<name>A0A504U3W8_9HYPH</name>
<dbReference type="InterPro" id="IPR006674">
    <property type="entry name" value="HD_domain"/>
</dbReference>
<dbReference type="AlphaFoldDB" id="A0A504U3W8"/>
<organism evidence="7 8">
    <name type="scientific">Rhizobium glycinendophyticum</name>
    <dbReference type="NCBI Taxonomy" id="2589807"/>
    <lineage>
        <taxon>Bacteria</taxon>
        <taxon>Pseudomonadati</taxon>
        <taxon>Pseudomonadota</taxon>
        <taxon>Alphaproteobacteria</taxon>
        <taxon>Hyphomicrobiales</taxon>
        <taxon>Rhizobiaceae</taxon>
        <taxon>Rhizobium/Agrobacterium group</taxon>
        <taxon>Rhizobium</taxon>
    </lineage>
</organism>
<evidence type="ECO:0000259" key="5">
    <source>
        <dbReference type="PROSITE" id="PS51831"/>
    </source>
</evidence>
<dbReference type="CDD" id="cd00077">
    <property type="entry name" value="HDc"/>
    <property type="match status" value="1"/>
</dbReference>
<dbReference type="EMBL" id="VFYP01000001">
    <property type="protein sequence ID" value="TPP09694.1"/>
    <property type="molecule type" value="Genomic_DNA"/>
</dbReference>
<dbReference type="SMART" id="SM00448">
    <property type="entry name" value="REC"/>
    <property type="match status" value="1"/>
</dbReference>
<dbReference type="GO" id="GO:0000160">
    <property type="term" value="P:phosphorelay signal transduction system"/>
    <property type="evidence" value="ECO:0007669"/>
    <property type="project" value="InterPro"/>
</dbReference>
<feature type="compositionally biased region" description="Basic and acidic residues" evidence="3">
    <location>
        <begin position="341"/>
        <end position="351"/>
    </location>
</feature>
<dbReference type="Pfam" id="PF00072">
    <property type="entry name" value="Response_reg"/>
    <property type="match status" value="1"/>
</dbReference>
<accession>A0A504U3W8</accession>
<dbReference type="Gene3D" id="1.10.3210.10">
    <property type="entry name" value="Hypothetical protein af1432"/>
    <property type="match status" value="1"/>
</dbReference>
<keyword evidence="8" id="KW-1185">Reference proteome</keyword>
<feature type="region of interest" description="Disordered" evidence="3">
    <location>
        <begin position="341"/>
        <end position="366"/>
    </location>
</feature>
<dbReference type="Gene3D" id="3.40.50.2300">
    <property type="match status" value="1"/>
</dbReference>
<evidence type="ECO:0000313" key="8">
    <source>
        <dbReference type="Proteomes" id="UP000316429"/>
    </source>
</evidence>
<feature type="domain" description="HD-GYP" evidence="6">
    <location>
        <begin position="146"/>
        <end position="343"/>
    </location>
</feature>
<feature type="domain" description="Response regulatory" evidence="4">
    <location>
        <begin position="2"/>
        <end position="119"/>
    </location>
</feature>
<dbReference type="PROSITE" id="PS51832">
    <property type="entry name" value="HD_GYP"/>
    <property type="match status" value="1"/>
</dbReference>
<evidence type="ECO:0000259" key="4">
    <source>
        <dbReference type="PROSITE" id="PS50110"/>
    </source>
</evidence>
<dbReference type="PANTHER" id="PTHR45228:SF1">
    <property type="entry name" value="CYCLIC DI-GMP PHOSPHODIESTERASE TM_0186"/>
    <property type="match status" value="1"/>
</dbReference>
<proteinExistence type="predicted"/>
<sequence length="366" mass="40882">MRILLVDDNSTNLKLLTKLVGKLDNCEAVPFASPDAVLSALPELDFDIAIIDYQMPVYNGVELFTEIVRFDKYAEVPVIFVTADKDMTTRMAALNAGAIDFLTKPVNPVEFQARVQNIVSLARARRQLADQAEWLRREVERAVGELREREQEIIHRLTLAAGYKDPETARHTLRVASYSEAIAIELGLSPQLCHDIRLAAPMHDIGKVAMPDTVLLKQGRLTEAEYRQMQSHAEIGSDILGRSHSSLLQLASEIAASHHERWDGQGYPNRLAGTAIPISGRIVCIADNFDALTTERPYKPAWSFARTVEHILGRAGTQFDPDCVAAFERALPRIQAIMEQDRREQAEEAERAMAQSADRFPGERVA</sequence>
<dbReference type="InterPro" id="IPR001789">
    <property type="entry name" value="Sig_transdc_resp-reg_receiver"/>
</dbReference>
<dbReference type="PROSITE" id="PS50110">
    <property type="entry name" value="RESPONSE_REGULATORY"/>
    <property type="match status" value="1"/>
</dbReference>
<protein>
    <submittedName>
        <fullName evidence="7">Response regulator</fullName>
    </submittedName>
</protein>
<dbReference type="GO" id="GO:0008081">
    <property type="term" value="F:phosphoric diester hydrolase activity"/>
    <property type="evidence" value="ECO:0007669"/>
    <property type="project" value="UniProtKB-ARBA"/>
</dbReference>
<dbReference type="Proteomes" id="UP000316429">
    <property type="component" value="Unassembled WGS sequence"/>
</dbReference>
<comment type="caution">
    <text evidence="7">The sequence shown here is derived from an EMBL/GenBank/DDBJ whole genome shotgun (WGS) entry which is preliminary data.</text>
</comment>
<evidence type="ECO:0000256" key="1">
    <source>
        <dbReference type="PROSITE-ProRule" id="PRU00169"/>
    </source>
</evidence>
<feature type="modified residue" description="4-aspartylphosphate" evidence="1">
    <location>
        <position position="52"/>
    </location>
</feature>
<keyword evidence="1" id="KW-0597">Phosphoprotein</keyword>
<dbReference type="InterPro" id="IPR052020">
    <property type="entry name" value="Cyclic_di-GMP/3'3'-cGAMP_PDE"/>
</dbReference>
<evidence type="ECO:0000259" key="6">
    <source>
        <dbReference type="PROSITE" id="PS51832"/>
    </source>
</evidence>
<dbReference type="InterPro" id="IPR003607">
    <property type="entry name" value="HD/PDEase_dom"/>
</dbReference>
<dbReference type="PANTHER" id="PTHR45228">
    <property type="entry name" value="CYCLIC DI-GMP PHOSPHODIESTERASE TM_0186-RELATED"/>
    <property type="match status" value="1"/>
</dbReference>
<keyword evidence="2" id="KW-0175">Coiled coil</keyword>
<dbReference type="SUPFAM" id="SSF109604">
    <property type="entry name" value="HD-domain/PDEase-like"/>
    <property type="match status" value="1"/>
</dbReference>
<evidence type="ECO:0000256" key="2">
    <source>
        <dbReference type="SAM" id="Coils"/>
    </source>
</evidence>
<dbReference type="OrthoDB" id="9802066at2"/>